<comment type="subcellular location">
    <subcellularLocation>
        <location evidence="1">Cell membrane</location>
        <topology evidence="1">Multi-pass membrane protein</topology>
    </subcellularLocation>
</comment>
<evidence type="ECO:0000313" key="12">
    <source>
        <dbReference type="Proteomes" id="UP000552038"/>
    </source>
</evidence>
<feature type="transmembrane region" description="Helical" evidence="9">
    <location>
        <begin position="101"/>
        <end position="120"/>
    </location>
</feature>
<keyword evidence="7 9" id="KW-0472">Membrane</keyword>
<evidence type="ECO:0000313" key="11">
    <source>
        <dbReference type="EMBL" id="NOJ71156.1"/>
    </source>
</evidence>
<dbReference type="PANTHER" id="PTHR33451:SF3">
    <property type="entry name" value="MALATE-2H(+)_NA(+)-LACTATE ANTIPORTER"/>
    <property type="match status" value="1"/>
</dbReference>
<evidence type="ECO:0000256" key="6">
    <source>
        <dbReference type="ARBA" id="ARBA00022989"/>
    </source>
</evidence>
<feature type="transmembrane region" description="Helical" evidence="9">
    <location>
        <begin position="250"/>
        <end position="275"/>
    </location>
</feature>
<comment type="caution">
    <text evidence="11">The sequence shown here is derived from an EMBL/GenBank/DDBJ whole genome shotgun (WGS) entry which is preliminary data.</text>
</comment>
<dbReference type="GO" id="GO:0005886">
    <property type="term" value="C:plasma membrane"/>
    <property type="evidence" value="ECO:0007669"/>
    <property type="project" value="UniProtKB-SubCell"/>
</dbReference>
<dbReference type="InterPro" id="IPR018461">
    <property type="entry name" value="Na/H_Antiport_NhaC-like_C"/>
</dbReference>
<keyword evidence="2" id="KW-0813">Transport</keyword>
<feature type="transmembrane region" description="Helical" evidence="9">
    <location>
        <begin position="20"/>
        <end position="42"/>
    </location>
</feature>
<dbReference type="Proteomes" id="UP000552038">
    <property type="component" value="Unassembled WGS sequence"/>
</dbReference>
<feature type="transmembrane region" description="Helical" evidence="9">
    <location>
        <begin position="182"/>
        <end position="203"/>
    </location>
</feature>
<dbReference type="InterPro" id="IPR052180">
    <property type="entry name" value="NhaC_Na-H+_Antiporter"/>
</dbReference>
<evidence type="ECO:0000256" key="8">
    <source>
        <dbReference type="ARBA" id="ARBA00038435"/>
    </source>
</evidence>
<keyword evidence="3" id="KW-0050">Antiport</keyword>
<proteinExistence type="inferred from homology"/>
<dbReference type="RefSeq" id="WP_171416702.1">
    <property type="nucleotide sequence ID" value="NZ_JABFOR010000011.1"/>
</dbReference>
<evidence type="ECO:0000256" key="2">
    <source>
        <dbReference type="ARBA" id="ARBA00022448"/>
    </source>
</evidence>
<sequence>MLSKQQLITVIMTTIAGLTAAYLLHIPLLIGFALGFIVLTFLSRRQGNAWTSLLRYMRDGAKHTLGVAWILIMVGLMIPAWTISGTIPYLIEQGLSWIEPAYMTTLTFWFSTIFSMLLGTSTGTLSAVGIPMMGVAAIAGVPLPLMAGALISGAFVGDRTSPFSSTHRLVADSTGTSVGRQYSALVPTTLLALASATVFFMWFDTQGKWTVPEQALRMESFHSHFTFSPWLFVPAAVLIIAIVFRLQARIAFTISIIVALVIGTWLQGATPAEWLNGFLFGYENAELPSLHTKGVLQMIELVLFIMIAGAFNGVLEATRSLEPYIAAFIGRNSSLPGATVRVGLFGLSLTLVSCTQTLPIMMAGRSVMPLWSERFPKEQLARVIADSALVFAAIIPWNLLAVLCGTILGIPVHAYAPFAVFLWVTPIWTLLVSWMIRHKRPRKLTSAQTSTVQGLQP</sequence>
<keyword evidence="5 9" id="KW-0812">Transmembrane</keyword>
<keyword evidence="6 9" id="KW-1133">Transmembrane helix</keyword>
<feature type="transmembrane region" description="Helical" evidence="9">
    <location>
        <begin position="383"/>
        <end position="408"/>
    </location>
</feature>
<feature type="transmembrane region" description="Helical" evidence="9">
    <location>
        <begin position="63"/>
        <end position="81"/>
    </location>
</feature>
<dbReference type="EMBL" id="JABFOR010000011">
    <property type="protein sequence ID" value="NOJ71156.1"/>
    <property type="molecule type" value="Genomic_DNA"/>
</dbReference>
<evidence type="ECO:0000259" key="10">
    <source>
        <dbReference type="Pfam" id="PF03553"/>
    </source>
</evidence>
<evidence type="ECO:0000256" key="9">
    <source>
        <dbReference type="SAM" id="Phobius"/>
    </source>
</evidence>
<feature type="transmembrane region" description="Helical" evidence="9">
    <location>
        <begin position="295"/>
        <end position="315"/>
    </location>
</feature>
<gene>
    <name evidence="11" type="ORF">HMI46_11375</name>
</gene>
<evidence type="ECO:0000256" key="7">
    <source>
        <dbReference type="ARBA" id="ARBA00023136"/>
    </source>
</evidence>
<name>A0AAP6ZWW4_PAEAL</name>
<feature type="transmembrane region" description="Helical" evidence="9">
    <location>
        <begin position="132"/>
        <end position="156"/>
    </location>
</feature>
<keyword evidence="4" id="KW-1003">Cell membrane</keyword>
<reference evidence="11 12" key="1">
    <citation type="submission" date="2020-05" db="EMBL/GenBank/DDBJ databases">
        <title>Whole genome sequencing and identification of novel metabolites from Paenibacillus alvei strain JR949.</title>
        <authorList>
            <person name="Rajendhran J."/>
            <person name="Sree Pranav P."/>
            <person name="Mahalakshmi B."/>
            <person name="Karthikeyan R."/>
        </authorList>
    </citation>
    <scope>NUCLEOTIDE SEQUENCE [LARGE SCALE GENOMIC DNA]</scope>
    <source>
        <strain evidence="11 12">JR949</strain>
    </source>
</reference>
<comment type="similarity">
    <text evidence="8">Belongs to the NhaC Na(+)/H(+) (TC 2.A.35) antiporter family.</text>
</comment>
<evidence type="ECO:0000256" key="3">
    <source>
        <dbReference type="ARBA" id="ARBA00022449"/>
    </source>
</evidence>
<dbReference type="GO" id="GO:0015297">
    <property type="term" value="F:antiporter activity"/>
    <property type="evidence" value="ECO:0007669"/>
    <property type="project" value="UniProtKB-KW"/>
</dbReference>
<protein>
    <submittedName>
        <fullName evidence="11">Sodium:proton antiporter</fullName>
    </submittedName>
</protein>
<dbReference type="AlphaFoldDB" id="A0AAP6ZWW4"/>
<dbReference type="Pfam" id="PF03553">
    <property type="entry name" value="Na_H_antiporter"/>
    <property type="match status" value="1"/>
</dbReference>
<feature type="transmembrane region" description="Helical" evidence="9">
    <location>
        <begin position="224"/>
        <end position="244"/>
    </location>
</feature>
<feature type="domain" description="Na+/H+ antiporter NhaC-like C-terminal" evidence="10">
    <location>
        <begin position="153"/>
        <end position="432"/>
    </location>
</feature>
<accession>A0AAP6ZWW4</accession>
<dbReference type="PANTHER" id="PTHR33451">
    <property type="entry name" value="MALATE-2H(+)/NA(+)-LACTATE ANTIPORTER"/>
    <property type="match status" value="1"/>
</dbReference>
<evidence type="ECO:0000256" key="4">
    <source>
        <dbReference type="ARBA" id="ARBA00022475"/>
    </source>
</evidence>
<feature type="transmembrane region" description="Helical" evidence="9">
    <location>
        <begin position="414"/>
        <end position="436"/>
    </location>
</feature>
<evidence type="ECO:0000256" key="1">
    <source>
        <dbReference type="ARBA" id="ARBA00004651"/>
    </source>
</evidence>
<organism evidence="11 12">
    <name type="scientific">Paenibacillus alvei</name>
    <name type="common">Bacillus alvei</name>
    <dbReference type="NCBI Taxonomy" id="44250"/>
    <lineage>
        <taxon>Bacteria</taxon>
        <taxon>Bacillati</taxon>
        <taxon>Bacillota</taxon>
        <taxon>Bacilli</taxon>
        <taxon>Bacillales</taxon>
        <taxon>Paenibacillaceae</taxon>
        <taxon>Paenibacillus</taxon>
    </lineage>
</organism>
<evidence type="ECO:0000256" key="5">
    <source>
        <dbReference type="ARBA" id="ARBA00022692"/>
    </source>
</evidence>